<sequence>MNLSGVNVGQIQGAANTAQPVSMQEGQVLHGTIKKLYPNQQAEINIGGQKMMAKLETPMQAGNTHFFQVTATTPDLTLKMVSGPVDEKASLMDQTKQMIDTMKLPQTKEMQQIVSQLVKNNIPFNKEQLIAAEQLLKGANGTERPQALDALQKMIELKLPMTSTSLQAVMEGSLKGGFTNLLGNLEQSIRLDAQLAPQLKEAILQQLAQLKSPLSEQTGNIALGKLLGSNTPEAGQILQQAGVGAKAETTDIVKQLFQQFKTEPNEAIRQLLQQPMTKENLQNLSQAIQQHPTLTKDQQQAIQQAITRMQLAPSASNQAQVIQEVTTQLASAKESIPQLMSQLKNATAETQPAIIQKLATAVAENPTLTMQQKQEVIAQLGQVQKNGAENVFKALVTAFSTQVGLQPTEEATSQLSQLLGVSKDQLSSLMQNLTRTLQQQLTPFAQQMLQDVENLQMTQLSGHAVQASMKKTLSELGLSLEANILQSNPEQAQLSSTLKSLMHALVHENVTNSTRNLAEQVIGRMNGQQLLSMDQGQQQQIVMQIPLQFFGKRIDATLQWSGSKNKDGKIDSNFARIMFYLHLENLHETVIDMQVQSRVVTLNIYTENQQSQGIIDPLKEVLKARLAEQDYRLSGVFLKKFDEPKPTVKQQSKIIGKSEDGGVDFRI</sequence>
<name>A0ABU9LHE7_9BACL</name>
<dbReference type="RefSeq" id="WP_087680172.1">
    <property type="nucleotide sequence ID" value="NZ_JAWVOH010000001.1"/>
</dbReference>
<gene>
    <name evidence="1" type="ORF">AAF454_01195</name>
</gene>
<keyword evidence="2" id="KW-1185">Reference proteome</keyword>
<dbReference type="InterPro" id="IPR016024">
    <property type="entry name" value="ARM-type_fold"/>
</dbReference>
<accession>A0ABU9LHE7</accession>
<evidence type="ECO:0000313" key="1">
    <source>
        <dbReference type="EMBL" id="MEL5987034.1"/>
    </source>
</evidence>
<protein>
    <recommendedName>
        <fullName evidence="3">Flagellar hook-length control protein FliK</fullName>
    </recommendedName>
</protein>
<evidence type="ECO:0008006" key="3">
    <source>
        <dbReference type="Google" id="ProtNLM"/>
    </source>
</evidence>
<dbReference type="Proteomes" id="UP001398420">
    <property type="component" value="Unassembled WGS sequence"/>
</dbReference>
<dbReference type="SUPFAM" id="SSF48371">
    <property type="entry name" value="ARM repeat"/>
    <property type="match status" value="1"/>
</dbReference>
<proteinExistence type="predicted"/>
<comment type="caution">
    <text evidence="1">The sequence shown here is derived from an EMBL/GenBank/DDBJ whole genome shotgun (WGS) entry which is preliminary data.</text>
</comment>
<organism evidence="1 2">
    <name type="scientific">Kurthia gibsonii</name>
    <dbReference type="NCBI Taxonomy" id="33946"/>
    <lineage>
        <taxon>Bacteria</taxon>
        <taxon>Bacillati</taxon>
        <taxon>Bacillota</taxon>
        <taxon>Bacilli</taxon>
        <taxon>Bacillales</taxon>
        <taxon>Caryophanaceae</taxon>
        <taxon>Kurthia</taxon>
    </lineage>
</organism>
<evidence type="ECO:0000313" key="2">
    <source>
        <dbReference type="Proteomes" id="UP001398420"/>
    </source>
</evidence>
<dbReference type="EMBL" id="JBCEWA010000001">
    <property type="protein sequence ID" value="MEL5987034.1"/>
    <property type="molecule type" value="Genomic_DNA"/>
</dbReference>
<reference evidence="1 2" key="1">
    <citation type="submission" date="2024-04" db="EMBL/GenBank/DDBJ databases">
        <authorList>
            <person name="Wu Y.S."/>
            <person name="Zhang L."/>
        </authorList>
    </citation>
    <scope>NUCLEOTIDE SEQUENCE [LARGE SCALE GENOMIC DNA]</scope>
    <source>
        <strain evidence="1 2">KG-01</strain>
    </source>
</reference>